<feature type="region of interest" description="Disordered" evidence="1">
    <location>
        <begin position="693"/>
        <end position="778"/>
    </location>
</feature>
<dbReference type="Proteomes" id="UP000007258">
    <property type="component" value="Chromosome 31"/>
</dbReference>
<feature type="compositionally biased region" description="Polar residues" evidence="1">
    <location>
        <begin position="208"/>
        <end position="236"/>
    </location>
</feature>
<feature type="compositionally biased region" description="Acidic residues" evidence="1">
    <location>
        <begin position="709"/>
        <end position="721"/>
    </location>
</feature>
<feature type="compositionally biased region" description="Low complexity" evidence="1">
    <location>
        <begin position="242"/>
        <end position="255"/>
    </location>
</feature>
<feature type="region of interest" description="Disordered" evidence="1">
    <location>
        <begin position="38"/>
        <end position="132"/>
    </location>
</feature>
<feature type="compositionally biased region" description="Low complexity" evidence="1">
    <location>
        <begin position="504"/>
        <end position="513"/>
    </location>
</feature>
<feature type="region of interest" description="Disordered" evidence="1">
    <location>
        <begin position="468"/>
        <end position="554"/>
    </location>
</feature>
<organism evidence="2 3">
    <name type="scientific">Leishmania braziliensis</name>
    <dbReference type="NCBI Taxonomy" id="5660"/>
    <lineage>
        <taxon>Eukaryota</taxon>
        <taxon>Discoba</taxon>
        <taxon>Euglenozoa</taxon>
        <taxon>Kinetoplastea</taxon>
        <taxon>Metakinetoplastina</taxon>
        <taxon>Trypanosomatida</taxon>
        <taxon>Trypanosomatidae</taxon>
        <taxon>Leishmaniinae</taxon>
        <taxon>Leishmania</taxon>
        <taxon>Leishmania braziliensis species complex</taxon>
    </lineage>
</organism>
<feature type="compositionally biased region" description="Basic and acidic residues" evidence="1">
    <location>
        <begin position="735"/>
        <end position="759"/>
    </location>
</feature>
<feature type="compositionally biased region" description="Polar residues" evidence="1">
    <location>
        <begin position="852"/>
        <end position="876"/>
    </location>
</feature>
<name>A4HJJ8_LEIBR</name>
<dbReference type="AlphaFoldDB" id="A4HJJ8"/>
<feature type="compositionally biased region" description="Acidic residues" evidence="1">
    <location>
        <begin position="651"/>
        <end position="672"/>
    </location>
</feature>
<feature type="region of interest" description="Disordered" evidence="1">
    <location>
        <begin position="849"/>
        <end position="881"/>
    </location>
</feature>
<feature type="compositionally biased region" description="Polar residues" evidence="1">
    <location>
        <begin position="74"/>
        <end position="95"/>
    </location>
</feature>
<feature type="compositionally biased region" description="Polar residues" evidence="1">
    <location>
        <begin position="122"/>
        <end position="132"/>
    </location>
</feature>
<dbReference type="GeneID" id="5418148"/>
<proteinExistence type="predicted"/>
<accession>A4HJJ8</accession>
<evidence type="ECO:0000256" key="1">
    <source>
        <dbReference type="SAM" id="MobiDB-lite"/>
    </source>
</evidence>
<feature type="compositionally biased region" description="Basic and acidic residues" evidence="1">
    <location>
        <begin position="525"/>
        <end position="545"/>
    </location>
</feature>
<protein>
    <submittedName>
        <fullName evidence="2">Uncharacterized protein</fullName>
    </submittedName>
</protein>
<feature type="region of interest" description="Disordered" evidence="1">
    <location>
        <begin position="591"/>
        <end position="613"/>
    </location>
</feature>
<keyword evidence="3" id="KW-1185">Reference proteome</keyword>
<dbReference type="EMBL" id="FR799006">
    <property type="protein sequence ID" value="CAM42662.1"/>
    <property type="molecule type" value="Genomic_DNA"/>
</dbReference>
<dbReference type="InParanoid" id="A4HJJ8"/>
<dbReference type="VEuPathDB" id="TriTrypDB:LbrM.31.2420"/>
<dbReference type="KEGG" id="lbz:LBRM_31_2420"/>
<dbReference type="RefSeq" id="XP_001567235.1">
    <property type="nucleotide sequence ID" value="XM_001567185.1"/>
</dbReference>
<dbReference type="OMA" id="EYFLPDW"/>
<feature type="region of interest" description="Disordered" evidence="1">
    <location>
        <begin position="638"/>
        <end position="674"/>
    </location>
</feature>
<feature type="region of interest" description="Disordered" evidence="1">
    <location>
        <begin position="205"/>
        <end position="255"/>
    </location>
</feature>
<gene>
    <name evidence="2" type="ORF">LBRM_31_2420</name>
</gene>
<sequence>MDAKHRHSEEELVSPYYSVMPAPLQGTEEVLKKRRWNHIPSSPSLKRSAGRWSRPAVEADATATSMVATGKARQPTSQKSSKLVFQRNSSASPSSRGIGEVMTALQESPGQEAPFNDDDGAPSSTDPLFESSRASSSVVALPSGTSDGGYFLPEWSIVSETAPVASRTVVPLKCPPSEPRCHSCNSASSAVPHVSGEPFRERMDRRSSCTQQSHNPCVRDTSPQSGQEWVCSSSAIPSPPRSHSQYYMTSSNSSSLRFGTPYQFQAQQKEQHREQRRVASMAPPELNPEEFTRMFPMEPFRNPHGGPVDICEALRAPRSRFAAVNGVVPATIIKRGDSSKLSNYSSITCFNGGHTDSASPLRERQRCQPVDAAPLGVPSAAGIPIASRPAPPSFHRVLVSINRRTPLRSATSGFESGSLVWQSMYGTNNDRNGEWSSTELERQGMSTAGRSVVCGGYQSFFHSTTGGHLTLSESDPSGGGAGADENPARRCGEASSLYGRTPNSVAVVSSPVSGDEGGNEDSEDVREQCTSDKRVSLEASPRPHDTSPLQNGPISVRSFLYGSGFESCKHLAPKSSMTSAAFMRQSGIFGGSTLHDDSNDEDDGYRVSPSTDSSQCCTLDRKGTMTAFGWVMETGKGRLRNKEGGTRGDCASDDDEDGNIAEDKEDDVDGDDDANRRLSSTLTCISRCNSHSKTAHHNSKVMVRSNANSDEDADEDGDGEDGPTSQSRQTALERIQSDKEELSDSSEADDKVEVREGRPAVDTVPSLPPGGGGSSNVYRRVGPSVANYRRSIPIHYYVSPRANVIPPTGYPGRCAGCGAHAAAYLHNCGGYQRLNLARSRQDERNWHAQPTGFVSSSPTNSSGEYTSSSAGTTPVTYESPPPMFRRTATSTMVHKLLGLDPEAEIIRVRSPLWWCLPR</sequence>
<evidence type="ECO:0000313" key="3">
    <source>
        <dbReference type="Proteomes" id="UP000007258"/>
    </source>
</evidence>
<reference evidence="2 3" key="1">
    <citation type="journal article" date="2007" name="Nat. Genet.">
        <title>Comparative genomic analysis of three Leishmania species that cause diverse human disease.</title>
        <authorList>
            <person name="Peacock C.S."/>
            <person name="Seeger K."/>
            <person name="Harris D."/>
            <person name="Murphy L."/>
            <person name="Ruiz J.C."/>
            <person name="Quail M.A."/>
            <person name="Peters N."/>
            <person name="Adlem E."/>
            <person name="Tivey A."/>
            <person name="Aslett M."/>
            <person name="Kerhornou A."/>
            <person name="Ivens A."/>
            <person name="Fraser A."/>
            <person name="Rajandream M.A."/>
            <person name="Carver T."/>
            <person name="Norbertczak H."/>
            <person name="Chillingworth T."/>
            <person name="Hance Z."/>
            <person name="Jagels K."/>
            <person name="Moule S."/>
            <person name="Ormond D."/>
            <person name="Rutter S."/>
            <person name="Squares R."/>
            <person name="Whitehead S."/>
            <person name="Rabbinowitsch E."/>
            <person name="Arrowsmith C."/>
            <person name="White B."/>
            <person name="Thurston S."/>
            <person name="Bringaud F."/>
            <person name="Baldauf S.L."/>
            <person name="Faulconbridge A."/>
            <person name="Jeffares D."/>
            <person name="Depledge D.P."/>
            <person name="Oyola S.O."/>
            <person name="Hilley J.D."/>
            <person name="Brito L.O."/>
            <person name="Tosi L.R."/>
            <person name="Barrell B."/>
            <person name="Cruz A.K."/>
            <person name="Mottram J.C."/>
            <person name="Smith D.F."/>
            <person name="Berriman M."/>
        </authorList>
    </citation>
    <scope>NUCLEOTIDE SEQUENCE [LARGE SCALE GENOMIC DNA]</scope>
    <source>
        <strain evidence="2 3">MHOM/BR/75/M2904</strain>
    </source>
</reference>
<evidence type="ECO:0000313" key="2">
    <source>
        <dbReference type="EMBL" id="CAM42662.1"/>
    </source>
</evidence>
<reference evidence="2 3" key="2">
    <citation type="journal article" date="2011" name="Genome Res.">
        <title>Chromosome and gene copy number variation allow major structural change between species and strains of Leishmania.</title>
        <authorList>
            <person name="Rogers M.B."/>
            <person name="Hilley J.D."/>
            <person name="Dickens N.J."/>
            <person name="Wilkes J."/>
            <person name="Bates P.A."/>
            <person name="Depledge D.P."/>
            <person name="Harris D."/>
            <person name="Her Y."/>
            <person name="Herzyk P."/>
            <person name="Imamura H."/>
            <person name="Otto T.D."/>
            <person name="Sanders M."/>
            <person name="Seeger K."/>
            <person name="Dujardin J.C."/>
            <person name="Berriman M."/>
            <person name="Smith D.F."/>
            <person name="Hertz-Fowler C."/>
            <person name="Mottram J.C."/>
        </authorList>
    </citation>
    <scope>NUCLEOTIDE SEQUENCE [LARGE SCALE GENOMIC DNA]</scope>
    <source>
        <strain evidence="2 3">MHOM/BR/75/M2904</strain>
    </source>
</reference>